<organism evidence="4 5">
    <name type="scientific">Urbifossiella limnaea</name>
    <dbReference type="NCBI Taxonomy" id="2528023"/>
    <lineage>
        <taxon>Bacteria</taxon>
        <taxon>Pseudomonadati</taxon>
        <taxon>Planctomycetota</taxon>
        <taxon>Planctomycetia</taxon>
        <taxon>Gemmatales</taxon>
        <taxon>Gemmataceae</taxon>
        <taxon>Urbifossiella</taxon>
    </lineage>
</organism>
<dbReference type="Pfam" id="PF22725">
    <property type="entry name" value="GFO_IDH_MocA_C3"/>
    <property type="match status" value="1"/>
</dbReference>
<evidence type="ECO:0000313" key="5">
    <source>
        <dbReference type="Proteomes" id="UP000319576"/>
    </source>
</evidence>
<dbReference type="KEGG" id="uli:ETAA1_36550"/>
<dbReference type="RefSeq" id="WP_145240817.1">
    <property type="nucleotide sequence ID" value="NZ_CP036273.1"/>
</dbReference>
<dbReference type="EMBL" id="CP036273">
    <property type="protein sequence ID" value="QDU21683.1"/>
    <property type="molecule type" value="Genomic_DNA"/>
</dbReference>
<dbReference type="Proteomes" id="UP000319576">
    <property type="component" value="Chromosome"/>
</dbReference>
<dbReference type="Pfam" id="PF01408">
    <property type="entry name" value="GFO_IDH_MocA"/>
    <property type="match status" value="1"/>
</dbReference>
<dbReference type="InterPro" id="IPR000683">
    <property type="entry name" value="Gfo/Idh/MocA-like_OxRdtase_N"/>
</dbReference>
<dbReference type="EC" id="1.1.99.28" evidence="4"/>
<dbReference type="GO" id="GO:0047061">
    <property type="term" value="F:glucose-fructose oxidoreductase activity"/>
    <property type="evidence" value="ECO:0007669"/>
    <property type="project" value="UniProtKB-EC"/>
</dbReference>
<dbReference type="Gene3D" id="3.30.360.10">
    <property type="entry name" value="Dihydrodipicolinate Reductase, domain 2"/>
    <property type="match status" value="1"/>
</dbReference>
<protein>
    <submittedName>
        <fullName evidence="4">Glucose--fructose oxidoreductase</fullName>
        <ecNumber evidence="4">1.1.99.28</ecNumber>
    </submittedName>
</protein>
<dbReference type="OrthoDB" id="9788246at2"/>
<dbReference type="Gene3D" id="3.40.50.720">
    <property type="entry name" value="NAD(P)-binding Rossmann-like Domain"/>
    <property type="match status" value="1"/>
</dbReference>
<dbReference type="GO" id="GO:0000166">
    <property type="term" value="F:nucleotide binding"/>
    <property type="evidence" value="ECO:0007669"/>
    <property type="project" value="InterPro"/>
</dbReference>
<keyword evidence="4" id="KW-0560">Oxidoreductase</keyword>
<feature type="domain" description="Gfo/Idh/MocA-like oxidoreductase N-terminal" evidence="2">
    <location>
        <begin position="34"/>
        <end position="181"/>
    </location>
</feature>
<dbReference type="AlphaFoldDB" id="A0A517XVZ7"/>
<evidence type="ECO:0000259" key="2">
    <source>
        <dbReference type="Pfam" id="PF01408"/>
    </source>
</evidence>
<gene>
    <name evidence="4" type="primary">gfo_4</name>
    <name evidence="4" type="ORF">ETAA1_36550</name>
</gene>
<sequence length="511" mass="55288">MAPPLDRRKFLGTAATLSLPASSYAAVAGSNDRLRVGFVGCGGRAQAHIDLVARFAREGKGVVPVAVCDVWDGLDDEYDVVFGGKTTRRKYSQGLYPSARKFGLDPADAGRVTKDYRRVLDRADVDVVVIATPDHWHGKMTVDAVRAGKDVLVEAPFVRRAEEAVAVVDAWRHTGRVVTVGVQGMADAVWVRAFDAIRTGTLGHVGHAQTGAFRNDARGQWRYYRLAREMTPRTVDWDRFLGHRVEFAGKPLGPSPKELPFDRAAFAQWRCVRELSGGPLSDLLCHPVTHMVAALGVREPARVTAGGGIVLEADGRSVPDVATVVADYDEGLQLVATAATVSGFPTDELVRGRLGALRFVRGGFQLFRDDPHRGASYPARSPRSPEPTSVVTVEPPRNETEALWENFLECVGARRQSTFCPPDLAAVGATVCAMAEASVWAGNAPVYWDRERREVAAASGDWAERWVKRSAGRTPPGTIAGWSGSDSGRTLFPPADQKLAGSWKNGRDPAG</sequence>
<keyword evidence="5" id="KW-1185">Reference proteome</keyword>
<accession>A0A517XVZ7</accession>
<name>A0A517XVZ7_9BACT</name>
<evidence type="ECO:0000313" key="4">
    <source>
        <dbReference type="EMBL" id="QDU21683.1"/>
    </source>
</evidence>
<proteinExistence type="predicted"/>
<dbReference type="PANTHER" id="PTHR43818">
    <property type="entry name" value="BCDNA.GH03377"/>
    <property type="match status" value="1"/>
</dbReference>
<evidence type="ECO:0000259" key="3">
    <source>
        <dbReference type="Pfam" id="PF22725"/>
    </source>
</evidence>
<dbReference type="SUPFAM" id="SSF51735">
    <property type="entry name" value="NAD(P)-binding Rossmann-fold domains"/>
    <property type="match status" value="1"/>
</dbReference>
<feature type="domain" description="GFO/IDH/MocA-like oxidoreductase" evidence="3">
    <location>
        <begin position="265"/>
        <end position="345"/>
    </location>
</feature>
<dbReference type="InterPro" id="IPR036291">
    <property type="entry name" value="NAD(P)-bd_dom_sf"/>
</dbReference>
<dbReference type="PANTHER" id="PTHR43818:SF5">
    <property type="entry name" value="OXIDOREDUCTASE FAMILY PROTEIN"/>
    <property type="match status" value="1"/>
</dbReference>
<feature type="region of interest" description="Disordered" evidence="1">
    <location>
        <begin position="468"/>
        <end position="511"/>
    </location>
</feature>
<dbReference type="SUPFAM" id="SSF55347">
    <property type="entry name" value="Glyceraldehyde-3-phosphate dehydrogenase-like, C-terminal domain"/>
    <property type="match status" value="1"/>
</dbReference>
<evidence type="ECO:0000256" key="1">
    <source>
        <dbReference type="SAM" id="MobiDB-lite"/>
    </source>
</evidence>
<reference evidence="4 5" key="1">
    <citation type="submission" date="2019-02" db="EMBL/GenBank/DDBJ databases">
        <title>Deep-cultivation of Planctomycetes and their phenomic and genomic characterization uncovers novel biology.</title>
        <authorList>
            <person name="Wiegand S."/>
            <person name="Jogler M."/>
            <person name="Boedeker C."/>
            <person name="Pinto D."/>
            <person name="Vollmers J."/>
            <person name="Rivas-Marin E."/>
            <person name="Kohn T."/>
            <person name="Peeters S.H."/>
            <person name="Heuer A."/>
            <person name="Rast P."/>
            <person name="Oberbeckmann S."/>
            <person name="Bunk B."/>
            <person name="Jeske O."/>
            <person name="Meyerdierks A."/>
            <person name="Storesund J.E."/>
            <person name="Kallscheuer N."/>
            <person name="Luecker S."/>
            <person name="Lage O.M."/>
            <person name="Pohl T."/>
            <person name="Merkel B.J."/>
            <person name="Hornburger P."/>
            <person name="Mueller R.-W."/>
            <person name="Bruemmer F."/>
            <person name="Labrenz M."/>
            <person name="Spormann A.M."/>
            <person name="Op den Camp H."/>
            <person name="Overmann J."/>
            <person name="Amann R."/>
            <person name="Jetten M.S.M."/>
            <person name="Mascher T."/>
            <person name="Medema M.H."/>
            <person name="Devos D.P."/>
            <person name="Kaster A.-K."/>
            <person name="Ovreas L."/>
            <person name="Rohde M."/>
            <person name="Galperin M.Y."/>
            <person name="Jogler C."/>
        </authorList>
    </citation>
    <scope>NUCLEOTIDE SEQUENCE [LARGE SCALE GENOMIC DNA]</scope>
    <source>
        <strain evidence="4 5">ETA_A1</strain>
    </source>
</reference>
<dbReference type="InterPro" id="IPR050463">
    <property type="entry name" value="Gfo/Idh/MocA_oxidrdct_glycsds"/>
</dbReference>
<dbReference type="InterPro" id="IPR055170">
    <property type="entry name" value="GFO_IDH_MocA-like_dom"/>
</dbReference>